<dbReference type="Proteomes" id="UP001056120">
    <property type="component" value="Linkage Group LG22"/>
</dbReference>
<dbReference type="EMBL" id="CM042039">
    <property type="protein sequence ID" value="KAI3724874.1"/>
    <property type="molecule type" value="Genomic_DNA"/>
</dbReference>
<organism evidence="1 2">
    <name type="scientific">Smallanthus sonchifolius</name>
    <dbReference type="NCBI Taxonomy" id="185202"/>
    <lineage>
        <taxon>Eukaryota</taxon>
        <taxon>Viridiplantae</taxon>
        <taxon>Streptophyta</taxon>
        <taxon>Embryophyta</taxon>
        <taxon>Tracheophyta</taxon>
        <taxon>Spermatophyta</taxon>
        <taxon>Magnoliopsida</taxon>
        <taxon>eudicotyledons</taxon>
        <taxon>Gunneridae</taxon>
        <taxon>Pentapetalae</taxon>
        <taxon>asterids</taxon>
        <taxon>campanulids</taxon>
        <taxon>Asterales</taxon>
        <taxon>Asteraceae</taxon>
        <taxon>Asteroideae</taxon>
        <taxon>Heliantheae alliance</taxon>
        <taxon>Millerieae</taxon>
        <taxon>Smallanthus</taxon>
    </lineage>
</organism>
<comment type="caution">
    <text evidence="1">The sequence shown here is derived from an EMBL/GenBank/DDBJ whole genome shotgun (WGS) entry which is preliminary data.</text>
</comment>
<gene>
    <name evidence="1" type="ORF">L1987_64641</name>
</gene>
<evidence type="ECO:0000313" key="2">
    <source>
        <dbReference type="Proteomes" id="UP001056120"/>
    </source>
</evidence>
<sequence>MKRQQSILSFLQKRPTAPENEKPVGGGPLKGHTVAVPEEKLKPRTLAASNRSNILSSAVETSDEVRGTETPPEKEQRPFFPMKMTAGGENYEINRSGQSLFSSIKHKFMKPSSAEKPRDRNLLDGRNNTIQLTSNKYSYSNGKDKETSIPVFPRMENVIDVEETVCKGNKRDPIVMESDGDIAGPETPGTQPLVSRLKRVQENSCNLGSTTTATANAKFSMGNSKIETPGTQPLVPRLKRVQEDSCKLGSTTAATTNFPMGNSKRVKFANDILAENKKDDVASEMASKFDWLHPSRIKDANGRRPGNPLYDKRTLYIPPDVFKKMSASQKQYWSVKSQYMDVLIFFKVGKFYELYELDAEIGHKELDWKITMSGVGKCRQVGITEHAIDDAIEKLLARGYKVGRVEQLETAEQAKSRGASSVIQRKLVQVLTPSTLIHGNIGPQAVHLLSLKEGTSVLADGTTAYGFAFVDCASLQFWIGSVTDDASCAALGALLMQVSPAEVIYESQGLSKETQKALNKYSLTGSVVSQLTPAQPFSDFVDSSEVRNVFQLKEYFKGSSNVWDHALDEVVHQDIALCALGGLTSHLSRLKLDDALRNGNIFPYEVYGGCLRMDGQTMANLEIFNNNADGGTSGTLYKYLDNCVTLSGKGLLRRWLCHPLKDVEEINRRLNVVEEFMGHAEISALIAQHLKKLPHLERFLGQIKATLKSSALLLLPLIGNKILKQRVKAFGYLVKGLRVGMDLLMLLQKEDDVFSLLLKVFTLPMLSGTHGLDKFLTQFEAAVDSDFPNYQAHEIKDSDAEILSILIELFMEKANEWSQVIFALNCIDVLRSFAITANFSCMPMSRPVIVPRSNSSGFSQKSAGPTLHMRGLWHPYALGESGGTPVPNDLCLGDNEFGYSPRTLLLTGPNMGGKSTLLRATCLAVVLAQLGCYVPCEKCVLSPVDIIFTRLGATDRIMTGESTFLIECTETASVLQNATQDSLVILDELGRGTSTFDGYAIAYAVFRHLIDKVNCRLLFATHYHPLTKEFATHPHITLQHMACTFKPISNNSPSTNQQLLFLYRLTAGACPESYGMQVALMAGIPKDVVEAATKAAEVMKTKIGVNFQSSERRSEFSTLHEDWLKTVLTVSKADEDGDEDDVFDTLFCLWHELKCSNQKL</sequence>
<name>A0ACB9BSA7_9ASTR</name>
<protein>
    <submittedName>
        <fullName evidence="1">Uncharacterized protein</fullName>
    </submittedName>
</protein>
<proteinExistence type="predicted"/>
<evidence type="ECO:0000313" key="1">
    <source>
        <dbReference type="EMBL" id="KAI3724874.1"/>
    </source>
</evidence>
<reference evidence="2" key="1">
    <citation type="journal article" date="2022" name="Mol. Ecol. Resour.">
        <title>The genomes of chicory, endive, great burdock and yacon provide insights into Asteraceae palaeo-polyploidization history and plant inulin production.</title>
        <authorList>
            <person name="Fan W."/>
            <person name="Wang S."/>
            <person name="Wang H."/>
            <person name="Wang A."/>
            <person name="Jiang F."/>
            <person name="Liu H."/>
            <person name="Zhao H."/>
            <person name="Xu D."/>
            <person name="Zhang Y."/>
        </authorList>
    </citation>
    <scope>NUCLEOTIDE SEQUENCE [LARGE SCALE GENOMIC DNA]</scope>
    <source>
        <strain evidence="2">cv. Yunnan</strain>
    </source>
</reference>
<accession>A0ACB9BSA7</accession>
<keyword evidence="2" id="KW-1185">Reference proteome</keyword>
<reference evidence="1 2" key="2">
    <citation type="journal article" date="2022" name="Mol. Ecol. Resour.">
        <title>The genomes of chicory, endive, great burdock and yacon provide insights into Asteraceae paleo-polyploidization history and plant inulin production.</title>
        <authorList>
            <person name="Fan W."/>
            <person name="Wang S."/>
            <person name="Wang H."/>
            <person name="Wang A."/>
            <person name="Jiang F."/>
            <person name="Liu H."/>
            <person name="Zhao H."/>
            <person name="Xu D."/>
            <person name="Zhang Y."/>
        </authorList>
    </citation>
    <scope>NUCLEOTIDE SEQUENCE [LARGE SCALE GENOMIC DNA]</scope>
    <source>
        <strain evidence="2">cv. Yunnan</strain>
        <tissue evidence="1">Leaves</tissue>
    </source>
</reference>